<dbReference type="OrthoDB" id="6554452at2"/>
<reference evidence="2 3" key="1">
    <citation type="submission" date="2015-11" db="EMBL/GenBank/DDBJ databases">
        <title>The complete genome of Buchnera aphidicola from Diuraphis noxia biotype SAM.</title>
        <authorList>
            <person name="Burger N.F.V."/>
            <person name="Oberholster A.-M."/>
        </authorList>
    </citation>
    <scope>NUCLEOTIDE SEQUENCE [LARGE SCALE GENOMIC DNA]</scope>
    <source>
        <strain evidence="2">SAM</strain>
    </source>
</reference>
<protein>
    <recommendedName>
        <fullName evidence="1">Flagellar hook-length control protein-like C-terminal domain-containing protein</fullName>
    </recommendedName>
</protein>
<dbReference type="EMBL" id="CP013259">
    <property type="protein sequence ID" value="ANZ22322.1"/>
    <property type="molecule type" value="Genomic_DNA"/>
</dbReference>
<dbReference type="STRING" id="118101.ATN01_00385"/>
<dbReference type="AlphaFoldDB" id="A0A1B2H806"/>
<organism evidence="2 3">
    <name type="scientific">Buchnera aphidicola subsp. Diuraphis noxia</name>
    <dbReference type="NCBI Taxonomy" id="118101"/>
    <lineage>
        <taxon>Bacteria</taxon>
        <taxon>Pseudomonadati</taxon>
        <taxon>Pseudomonadota</taxon>
        <taxon>Gammaproteobacteria</taxon>
        <taxon>Enterobacterales</taxon>
        <taxon>Erwiniaceae</taxon>
        <taxon>Buchnera</taxon>
    </lineage>
</organism>
<feature type="domain" description="Flagellar hook-length control protein-like C-terminal" evidence="1">
    <location>
        <begin position="287"/>
        <end position="362"/>
    </location>
</feature>
<accession>A0A1B2H806</accession>
<evidence type="ECO:0000259" key="1">
    <source>
        <dbReference type="Pfam" id="PF02120"/>
    </source>
</evidence>
<dbReference type="Pfam" id="PF02120">
    <property type="entry name" value="Flg_hook"/>
    <property type="match status" value="1"/>
</dbReference>
<dbReference type="Proteomes" id="UP000093070">
    <property type="component" value="Chromosome"/>
</dbReference>
<gene>
    <name evidence="2" type="ORF">ATN01_00385</name>
</gene>
<evidence type="ECO:0000313" key="3">
    <source>
        <dbReference type="Proteomes" id="UP000093070"/>
    </source>
</evidence>
<evidence type="ECO:0000313" key="2">
    <source>
        <dbReference type="EMBL" id="ANZ22322.1"/>
    </source>
</evidence>
<dbReference type="InterPro" id="IPR021136">
    <property type="entry name" value="Flagellar_hook_control-like_C"/>
</dbReference>
<dbReference type="Gene3D" id="3.30.750.140">
    <property type="match status" value="1"/>
</dbReference>
<sequence>MFKIIDTISVLKNFSSFVDLQDKNFYIDNTLETSELFCEKLNKSLMNKTIKFDNIFKKEKQHDTDCIFSNFLINHYLNILSYKDRTLSFDDLEFFKKDKENQNINNNIKKKTDKYINQSKKNYIKSIDDTDHKNTLTNQEKPELLNTKILHNNIYDHRNLYLRNNYMKNDPNILNNLYLINVKNKSDEHKKNTFHFNNVYVKNIEDKKNTVFVQDCAYFQSTQHHKSNINNSSIFKNMSKIDNLVHEINFLRKIDKRENIQSDLKSLFVDDTHNSVKWKKLISQKILLSIANKNNQEEIYLNPTFLGSILIKINMKQNNLKLDFFSMHQSVIDFLHAHLSFLRNSLKKNGIKLEKVKIFNLSKNERKKNYKNVFYDYALEKEFDFHKKNIKKNAVDIYI</sequence>
<dbReference type="InterPro" id="IPR038610">
    <property type="entry name" value="FliK-like_C_sf"/>
</dbReference>
<dbReference type="RefSeq" id="WP_075433142.1">
    <property type="nucleotide sequence ID" value="NZ_CP013259.1"/>
</dbReference>
<dbReference type="CDD" id="cd17470">
    <property type="entry name" value="T3SS_Flik_C"/>
    <property type="match status" value="1"/>
</dbReference>
<proteinExistence type="predicted"/>
<name>A0A1B2H806_BUCDN</name>